<accession>A0A2P2KA97</accession>
<dbReference type="SUPFAM" id="SSF48371">
    <property type="entry name" value="ARM repeat"/>
    <property type="match status" value="1"/>
</dbReference>
<dbReference type="InterPro" id="IPR016024">
    <property type="entry name" value="ARM-type_fold"/>
</dbReference>
<dbReference type="GO" id="GO:0006974">
    <property type="term" value="P:DNA damage response"/>
    <property type="evidence" value="ECO:0007669"/>
    <property type="project" value="InterPro"/>
</dbReference>
<sequence length="241" mass="26688">MSNVSKEDAWGCLENMSLDPQHLFKEEFMSADFAMSLSCMDWVYVFQSMHQIAVKNTEEYLRLEAISVMNVVLMRSNAFTEREKFGGAVVFEGIAQLLKKDASSHVQKKTLQMLYLLLNCPKLLGIFCSGCKVGEGDDAVNDERNSSSFKEFSFILDGLANCLSCCGNSFQDIEIRKKAVNFLAFLASSGKSGFEILVGHNLTGAPNFIVLMLHVLVSEIDAEVSVPVEPAEKVKARLSTD</sequence>
<protein>
    <submittedName>
        <fullName evidence="1">Uncharacterized protein LOC8278527</fullName>
    </submittedName>
</protein>
<dbReference type="InterPro" id="IPR044952">
    <property type="entry name" value="SUV2"/>
</dbReference>
<reference evidence="1" key="1">
    <citation type="submission" date="2018-02" db="EMBL/GenBank/DDBJ databases">
        <title>Rhizophora mucronata_Transcriptome.</title>
        <authorList>
            <person name="Meera S.P."/>
            <person name="Sreeshan A."/>
            <person name="Augustine A."/>
        </authorList>
    </citation>
    <scope>NUCLEOTIDE SEQUENCE</scope>
    <source>
        <tissue evidence="1">Leaf</tissue>
    </source>
</reference>
<dbReference type="EMBL" id="GGEC01022123">
    <property type="protein sequence ID" value="MBX02607.1"/>
    <property type="molecule type" value="Transcribed_RNA"/>
</dbReference>
<name>A0A2P2KA97_RHIMU</name>
<dbReference type="PANTHER" id="PTHR35761">
    <property type="entry name" value="ATR INTERACTING PROTEIN"/>
    <property type="match status" value="1"/>
</dbReference>
<dbReference type="PANTHER" id="PTHR35761:SF1">
    <property type="entry name" value="PROTEIN SENSITIVE TO UV 2"/>
    <property type="match status" value="1"/>
</dbReference>
<dbReference type="AlphaFoldDB" id="A0A2P2KA97"/>
<evidence type="ECO:0000313" key="1">
    <source>
        <dbReference type="EMBL" id="MBX02607.1"/>
    </source>
</evidence>
<proteinExistence type="predicted"/>
<organism evidence="1">
    <name type="scientific">Rhizophora mucronata</name>
    <name type="common">Asiatic mangrove</name>
    <dbReference type="NCBI Taxonomy" id="61149"/>
    <lineage>
        <taxon>Eukaryota</taxon>
        <taxon>Viridiplantae</taxon>
        <taxon>Streptophyta</taxon>
        <taxon>Embryophyta</taxon>
        <taxon>Tracheophyta</taxon>
        <taxon>Spermatophyta</taxon>
        <taxon>Magnoliopsida</taxon>
        <taxon>eudicotyledons</taxon>
        <taxon>Gunneridae</taxon>
        <taxon>Pentapetalae</taxon>
        <taxon>rosids</taxon>
        <taxon>fabids</taxon>
        <taxon>Malpighiales</taxon>
        <taxon>Rhizophoraceae</taxon>
        <taxon>Rhizophora</taxon>
    </lineage>
</organism>